<dbReference type="PROSITE" id="PS00101">
    <property type="entry name" value="HEXAPEP_TRANSFERASES"/>
    <property type="match status" value="1"/>
</dbReference>
<keyword evidence="4 5" id="KW-0012">Acyltransferase</keyword>
<dbReference type="SUPFAM" id="SSF51161">
    <property type="entry name" value="Trimeric LpxA-like enzymes"/>
    <property type="match status" value="1"/>
</dbReference>
<name>A0ABU3TTX3_9BACT</name>
<keyword evidence="2 5" id="KW-0808">Transferase</keyword>
<evidence type="ECO:0000313" key="6">
    <source>
        <dbReference type="Proteomes" id="UP001249959"/>
    </source>
</evidence>
<organism evidence="5 6">
    <name type="scientific">Aquirufa regiilacus</name>
    <dbReference type="NCBI Taxonomy" id="3024868"/>
    <lineage>
        <taxon>Bacteria</taxon>
        <taxon>Pseudomonadati</taxon>
        <taxon>Bacteroidota</taxon>
        <taxon>Cytophagia</taxon>
        <taxon>Cytophagales</taxon>
        <taxon>Flectobacillaceae</taxon>
        <taxon>Aquirufa</taxon>
    </lineage>
</organism>
<gene>
    <name evidence="5" type="ORF">PQG45_09455</name>
</gene>
<evidence type="ECO:0000313" key="5">
    <source>
        <dbReference type="EMBL" id="MDU0809259.1"/>
    </source>
</evidence>
<comment type="similarity">
    <text evidence="1">Belongs to the transferase hexapeptide repeat family.</text>
</comment>
<dbReference type="CDD" id="cd03357">
    <property type="entry name" value="LbH_MAT_GAT"/>
    <property type="match status" value="1"/>
</dbReference>
<protein>
    <submittedName>
        <fullName evidence="5">Sugar O-acetyltransferase</fullName>
        <ecNumber evidence="5">2.3.1.-</ecNumber>
    </submittedName>
</protein>
<keyword evidence="6" id="KW-1185">Reference proteome</keyword>
<dbReference type="Pfam" id="PF00132">
    <property type="entry name" value="Hexapep"/>
    <property type="match status" value="1"/>
</dbReference>
<comment type="caution">
    <text evidence="5">The sequence shown here is derived from an EMBL/GenBank/DDBJ whole genome shotgun (WGS) entry which is preliminary data.</text>
</comment>
<evidence type="ECO:0000256" key="4">
    <source>
        <dbReference type="ARBA" id="ARBA00023315"/>
    </source>
</evidence>
<dbReference type="PANTHER" id="PTHR23416">
    <property type="entry name" value="SIALIC ACID SYNTHASE-RELATED"/>
    <property type="match status" value="1"/>
</dbReference>
<dbReference type="PANTHER" id="PTHR23416:SF23">
    <property type="entry name" value="ACETYLTRANSFERASE C18B11.09C-RELATED"/>
    <property type="match status" value="1"/>
</dbReference>
<dbReference type="RefSeq" id="WP_315574454.1">
    <property type="nucleotide sequence ID" value="NZ_JARDXH010000001.1"/>
</dbReference>
<dbReference type="Gene3D" id="2.160.10.10">
    <property type="entry name" value="Hexapeptide repeat proteins"/>
    <property type="match status" value="1"/>
</dbReference>
<evidence type="ECO:0000256" key="3">
    <source>
        <dbReference type="ARBA" id="ARBA00022737"/>
    </source>
</evidence>
<evidence type="ECO:0000256" key="2">
    <source>
        <dbReference type="ARBA" id="ARBA00022679"/>
    </source>
</evidence>
<proteinExistence type="inferred from homology"/>
<dbReference type="GO" id="GO:0016746">
    <property type="term" value="F:acyltransferase activity"/>
    <property type="evidence" value="ECO:0007669"/>
    <property type="project" value="UniProtKB-KW"/>
</dbReference>
<dbReference type="InterPro" id="IPR011004">
    <property type="entry name" value="Trimer_LpxA-like_sf"/>
</dbReference>
<accession>A0ABU3TTX3</accession>
<evidence type="ECO:0000256" key="1">
    <source>
        <dbReference type="ARBA" id="ARBA00007274"/>
    </source>
</evidence>
<dbReference type="EC" id="2.3.1.-" evidence="5"/>
<sequence length="184" mass="19539">MNIFERMRAGGIIPHTDPQWAEVWEIVNQTIVLSAKLNASGNVEEIRAILSEILGQSIDSSTTVLAPFSTNFGKHTTIGKNVFINHGCSFLDLGGITIEDDVLIGPQVKLVTENHPVDPGNRKSLDLKSIHIGKNVWLGAGAIILPGVTVGENSIVAAGAVVTKDVPSNTIVGGVPAKFIKEID</sequence>
<dbReference type="Proteomes" id="UP001249959">
    <property type="component" value="Unassembled WGS sequence"/>
</dbReference>
<dbReference type="InterPro" id="IPR051159">
    <property type="entry name" value="Hexapeptide_acetyltransf"/>
</dbReference>
<keyword evidence="3" id="KW-0677">Repeat</keyword>
<reference evidence="5 6" key="1">
    <citation type="submission" date="2023-09" db="EMBL/GenBank/DDBJ databases">
        <title>Aquirufa genomes.</title>
        <authorList>
            <person name="Pitt A."/>
        </authorList>
    </citation>
    <scope>NUCLEOTIDE SEQUENCE [LARGE SCALE GENOMIC DNA]</scope>
    <source>
        <strain evidence="5 6">LEOWEIH-7C</strain>
    </source>
</reference>
<dbReference type="EMBL" id="JAVNWW010000004">
    <property type="protein sequence ID" value="MDU0809259.1"/>
    <property type="molecule type" value="Genomic_DNA"/>
</dbReference>
<dbReference type="InterPro" id="IPR001451">
    <property type="entry name" value="Hexapep"/>
</dbReference>
<dbReference type="InterPro" id="IPR018357">
    <property type="entry name" value="Hexapep_transf_CS"/>
</dbReference>